<evidence type="ECO:0000256" key="9">
    <source>
        <dbReference type="PIRSR" id="PIRSR602081-2"/>
    </source>
</evidence>
<dbReference type="InterPro" id="IPR036155">
    <property type="entry name" value="Crypto/Photolyase_N_sf"/>
</dbReference>
<feature type="domain" description="Photolyase/cryptochrome alpha/beta" evidence="11">
    <location>
        <begin position="8"/>
        <end position="139"/>
    </location>
</feature>
<dbReference type="Gene3D" id="1.10.579.10">
    <property type="entry name" value="DNA Cyclobutane Dipyrimidine Photolyase, subunit A, domain 3"/>
    <property type="match status" value="1"/>
</dbReference>
<dbReference type="GO" id="GO:0003904">
    <property type="term" value="F:deoxyribodipyrimidine photo-lyase activity"/>
    <property type="evidence" value="ECO:0007669"/>
    <property type="project" value="UniProtKB-EC"/>
</dbReference>
<dbReference type="InterPro" id="IPR005101">
    <property type="entry name" value="Cryptochr/Photolyase_FAD-bd"/>
</dbReference>
<feature type="binding site" evidence="8">
    <location>
        <begin position="282"/>
        <end position="289"/>
    </location>
    <ligand>
        <name>FAD</name>
        <dbReference type="ChEBI" id="CHEBI:57692"/>
    </ligand>
</feature>
<dbReference type="Pfam" id="PF00875">
    <property type="entry name" value="DNA_photolyase"/>
    <property type="match status" value="1"/>
</dbReference>
<protein>
    <recommendedName>
        <fullName evidence="3">Deoxyribodipyrimidine photo-lyase</fullName>
        <ecNumber evidence="2">4.1.99.3</ecNumber>
    </recommendedName>
</protein>
<dbReference type="InterPro" id="IPR006050">
    <property type="entry name" value="DNA_photolyase_N"/>
</dbReference>
<keyword evidence="12" id="KW-0456">Lyase</keyword>
<feature type="binding site" evidence="8">
    <location>
        <position position="231"/>
    </location>
    <ligand>
        <name>FAD</name>
        <dbReference type="ChEBI" id="CHEBI:57692"/>
    </ligand>
</feature>
<keyword evidence="13" id="KW-1185">Reference proteome</keyword>
<dbReference type="PRINTS" id="PR00147">
    <property type="entry name" value="DNAPHOTLYASE"/>
</dbReference>
<dbReference type="Proteomes" id="UP000243650">
    <property type="component" value="Unassembled WGS sequence"/>
</dbReference>
<name>A0A2P6MGL0_ALKUR</name>
<dbReference type="EC" id="4.1.99.3" evidence="2"/>
<dbReference type="PANTHER" id="PTHR11455:SF9">
    <property type="entry name" value="CRYPTOCHROME CIRCADIAN CLOCK 5 ISOFORM X1"/>
    <property type="match status" value="1"/>
</dbReference>
<reference evidence="12 13" key="1">
    <citation type="submission" date="2018-03" db="EMBL/GenBank/DDBJ databases">
        <title>Bacillus urumqiensis sp. nov., a moderately haloalkaliphilic bacterium isolated from a salt lake.</title>
        <authorList>
            <person name="Zhao B."/>
            <person name="Liao Z."/>
        </authorList>
    </citation>
    <scope>NUCLEOTIDE SEQUENCE [LARGE SCALE GENOMIC DNA]</scope>
    <source>
        <strain evidence="12 13">BZ-SZ-XJ18</strain>
    </source>
</reference>
<dbReference type="InterPro" id="IPR018394">
    <property type="entry name" value="DNA_photolyase_1_CS_C"/>
</dbReference>
<evidence type="ECO:0000256" key="1">
    <source>
        <dbReference type="ARBA" id="ARBA00001932"/>
    </source>
</evidence>
<feature type="site" description="Electron transfer via tryptophanyl radical" evidence="9">
    <location>
        <position position="389"/>
    </location>
</feature>
<evidence type="ECO:0000313" key="13">
    <source>
        <dbReference type="Proteomes" id="UP000243650"/>
    </source>
</evidence>
<evidence type="ECO:0000256" key="3">
    <source>
        <dbReference type="ARBA" id="ARBA00014046"/>
    </source>
</evidence>
<comment type="cofactor">
    <cofactor evidence="1">
        <name>(6R)-5,10-methylene-5,6,7,8-tetrahydrofolate</name>
        <dbReference type="ChEBI" id="CHEBI:15636"/>
    </cofactor>
</comment>
<evidence type="ECO:0000256" key="2">
    <source>
        <dbReference type="ARBA" id="ARBA00013149"/>
    </source>
</evidence>
<keyword evidence="4 8" id="KW-0285">Flavoprotein</keyword>
<comment type="similarity">
    <text evidence="10">Belongs to the DNA photolyase family.</text>
</comment>
<dbReference type="Pfam" id="PF03441">
    <property type="entry name" value="FAD_binding_7"/>
    <property type="match status" value="1"/>
</dbReference>
<feature type="binding site" evidence="8">
    <location>
        <position position="279"/>
    </location>
    <ligand>
        <name>FAD</name>
        <dbReference type="ChEBI" id="CHEBI:57692"/>
    </ligand>
</feature>
<dbReference type="InterPro" id="IPR036134">
    <property type="entry name" value="Crypto/Photolyase_FAD-like_sf"/>
</dbReference>
<dbReference type="AlphaFoldDB" id="A0A2P6MGL0"/>
<evidence type="ECO:0000256" key="6">
    <source>
        <dbReference type="ARBA" id="ARBA00022991"/>
    </source>
</evidence>
<gene>
    <name evidence="12" type="ORF">C6I21_09675</name>
</gene>
<dbReference type="OrthoDB" id="9772484at2"/>
<dbReference type="InterPro" id="IPR002081">
    <property type="entry name" value="Cryptochrome/DNA_photolyase_1"/>
</dbReference>
<evidence type="ECO:0000256" key="10">
    <source>
        <dbReference type="RuleBase" id="RU004182"/>
    </source>
</evidence>
<dbReference type="SUPFAM" id="SSF52425">
    <property type="entry name" value="Cryptochrome/photolyase, N-terminal domain"/>
    <property type="match status" value="1"/>
</dbReference>
<evidence type="ECO:0000256" key="5">
    <source>
        <dbReference type="ARBA" id="ARBA00022827"/>
    </source>
</evidence>
<comment type="caution">
    <text evidence="12">The sequence shown here is derived from an EMBL/GenBank/DDBJ whole genome shotgun (WGS) entry which is preliminary data.</text>
</comment>
<dbReference type="Gene3D" id="3.40.50.620">
    <property type="entry name" value="HUPs"/>
    <property type="match status" value="1"/>
</dbReference>
<dbReference type="GO" id="GO:0000719">
    <property type="term" value="P:photoreactive repair"/>
    <property type="evidence" value="ECO:0007669"/>
    <property type="project" value="UniProtKB-ARBA"/>
</dbReference>
<dbReference type="PANTHER" id="PTHR11455">
    <property type="entry name" value="CRYPTOCHROME"/>
    <property type="match status" value="1"/>
</dbReference>
<feature type="site" description="Electron transfer via tryptophanyl radical" evidence="9">
    <location>
        <position position="366"/>
    </location>
</feature>
<keyword evidence="5 8" id="KW-0274">FAD</keyword>
<evidence type="ECO:0000259" key="11">
    <source>
        <dbReference type="PROSITE" id="PS51645"/>
    </source>
</evidence>
<dbReference type="FunFam" id="1.10.579.10:FF:000003">
    <property type="entry name" value="Deoxyribodipyrimidine photo-lyase"/>
    <property type="match status" value="1"/>
</dbReference>
<dbReference type="EMBL" id="PVNS01000008">
    <property type="protein sequence ID" value="PRO65419.1"/>
    <property type="molecule type" value="Genomic_DNA"/>
</dbReference>
<comment type="cofactor">
    <cofactor evidence="8">
        <name>FAD</name>
        <dbReference type="ChEBI" id="CHEBI:57692"/>
    </cofactor>
    <text evidence="8">Binds 1 FAD per subunit.</text>
</comment>
<dbReference type="InterPro" id="IPR014729">
    <property type="entry name" value="Rossmann-like_a/b/a_fold"/>
</dbReference>
<evidence type="ECO:0000256" key="7">
    <source>
        <dbReference type="ARBA" id="ARBA00033999"/>
    </source>
</evidence>
<evidence type="ECO:0000313" key="12">
    <source>
        <dbReference type="EMBL" id="PRO65419.1"/>
    </source>
</evidence>
<feature type="binding site" evidence="8">
    <location>
        <begin position="243"/>
        <end position="247"/>
    </location>
    <ligand>
        <name>FAD</name>
        <dbReference type="ChEBI" id="CHEBI:57692"/>
    </ligand>
</feature>
<dbReference type="Gene3D" id="1.25.40.80">
    <property type="match status" value="1"/>
</dbReference>
<dbReference type="GO" id="GO:0071949">
    <property type="term" value="F:FAD binding"/>
    <property type="evidence" value="ECO:0007669"/>
    <property type="project" value="TreeGrafter"/>
</dbReference>
<dbReference type="GO" id="GO:0003677">
    <property type="term" value="F:DNA binding"/>
    <property type="evidence" value="ECO:0007669"/>
    <property type="project" value="TreeGrafter"/>
</dbReference>
<dbReference type="PROSITE" id="PS00394">
    <property type="entry name" value="DNA_PHOTOLYASES_1_1"/>
    <property type="match status" value="1"/>
</dbReference>
<organism evidence="12 13">
    <name type="scientific">Alkalicoccus urumqiensis</name>
    <name type="common">Bacillus urumqiensis</name>
    <dbReference type="NCBI Taxonomy" id="1548213"/>
    <lineage>
        <taxon>Bacteria</taxon>
        <taxon>Bacillati</taxon>
        <taxon>Bacillota</taxon>
        <taxon>Bacilli</taxon>
        <taxon>Bacillales</taxon>
        <taxon>Bacillaceae</taxon>
        <taxon>Alkalicoccus</taxon>
    </lineage>
</organism>
<accession>A0A2P6MGL0</accession>
<proteinExistence type="inferred from homology"/>
<dbReference type="SUPFAM" id="SSF48173">
    <property type="entry name" value="Cryptochrome/photolyase FAD-binding domain"/>
    <property type="match status" value="1"/>
</dbReference>
<evidence type="ECO:0000256" key="8">
    <source>
        <dbReference type="PIRSR" id="PIRSR602081-1"/>
    </source>
</evidence>
<keyword evidence="6 10" id="KW-0157">Chromophore</keyword>
<dbReference type="PROSITE" id="PS51645">
    <property type="entry name" value="PHR_CRY_ALPHA_BETA"/>
    <property type="match status" value="1"/>
</dbReference>
<evidence type="ECO:0000256" key="4">
    <source>
        <dbReference type="ARBA" id="ARBA00022630"/>
    </source>
</evidence>
<sequence>MEVAAMTATTVLWFRNDLRFHDHPALAEAVEYAETHDTDLLLMFHLHPYFTDNTDISNDYFFQTAASFQKDAESENVKIHMLSGEVEDAFSTLLERAGEINAVFCTPEVTSFARKRDEKAASFLTDHSVPFYSVPGNYIHEPGTVEKDNGDPYKVYTPFSRKWMKEAKPELRHVDMDVLKKRCTRKKALDQESEEAFDRVVNSCTRSWERLGEKAALERLEYTMKKIVPGYQDTRDLPSRAGTTRISPYLRTGSLSVRKVYEAAASQMETTSGSGAETFIKELAWRDFYAAILHYFPEAEKDEFQEQYRNLPWSENNEHFSAWKEGRTGFPIVDAGMRQLNQIGWMHNRLRMITASFLTKDLQIDWQKGEAYFGHKLIDYTPSSNIGGWQWAASVGTDAVPYFRVFSPVRQGERFDPEGTFIRQFLPELKHVPDKYIQEPHKMPESVQKEAGCIIGSDYPEPVVDHKEERKRAIAMFEEAKDQ</sequence>
<dbReference type="PROSITE" id="PS00691">
    <property type="entry name" value="DNA_PHOTOLYASES_1_2"/>
    <property type="match status" value="1"/>
</dbReference>
<feature type="site" description="Electron transfer via tryptophanyl radical" evidence="9">
    <location>
        <position position="313"/>
    </location>
</feature>
<dbReference type="GO" id="GO:0009416">
    <property type="term" value="P:response to light stimulus"/>
    <property type="evidence" value="ECO:0007669"/>
    <property type="project" value="TreeGrafter"/>
</dbReference>
<comment type="catalytic activity">
    <reaction evidence="7">
        <text>cyclobutadipyrimidine (in DNA) = 2 pyrimidine residues (in DNA).</text>
        <dbReference type="EC" id="4.1.99.3"/>
    </reaction>
</comment>